<keyword evidence="3 12" id="KW-0808">Transferase</keyword>
<keyword evidence="7 11" id="KW-0472">Membrane</keyword>
<keyword evidence="8" id="KW-0961">Cell wall biogenesis/degradation</keyword>
<evidence type="ECO:0000256" key="7">
    <source>
        <dbReference type="ARBA" id="ARBA00023136"/>
    </source>
</evidence>
<protein>
    <recommendedName>
        <fullName evidence="10">Glucomannan synthase</fullName>
    </recommendedName>
</protein>
<keyword evidence="4 11" id="KW-0812">Transmembrane</keyword>
<dbReference type="Gene3D" id="3.90.550.10">
    <property type="entry name" value="Spore Coat Polysaccharide Biosynthesis Protein SpsA, Chain A"/>
    <property type="match status" value="1"/>
</dbReference>
<evidence type="ECO:0000256" key="10">
    <source>
        <dbReference type="ARBA" id="ARBA00076024"/>
    </source>
</evidence>
<evidence type="ECO:0000256" key="8">
    <source>
        <dbReference type="ARBA" id="ARBA00023316"/>
    </source>
</evidence>
<evidence type="ECO:0000256" key="4">
    <source>
        <dbReference type="ARBA" id="ARBA00022692"/>
    </source>
</evidence>
<keyword evidence="6" id="KW-0333">Golgi apparatus</keyword>
<evidence type="ECO:0000256" key="5">
    <source>
        <dbReference type="ARBA" id="ARBA00022989"/>
    </source>
</evidence>
<keyword evidence="5 11" id="KW-1133">Transmembrane helix</keyword>
<dbReference type="AlphaFoldDB" id="A0A0M0K924"/>
<dbReference type="FunFam" id="3.90.550.10:FF:000057">
    <property type="entry name" value="Glycosyltransferase-like protein, family 2"/>
    <property type="match status" value="1"/>
</dbReference>
<evidence type="ECO:0000256" key="1">
    <source>
        <dbReference type="ARBA" id="ARBA00004653"/>
    </source>
</evidence>
<evidence type="ECO:0000256" key="2">
    <source>
        <dbReference type="ARBA" id="ARBA00022676"/>
    </source>
</evidence>
<dbReference type="PANTHER" id="PTHR32044:SF80">
    <property type="entry name" value="XYLOGLUCAN GLYCOSYLTRANSFERASE 2-RELATED"/>
    <property type="match status" value="1"/>
</dbReference>
<dbReference type="OrthoDB" id="72851at2759"/>
<dbReference type="GO" id="GO:0071555">
    <property type="term" value="P:cell wall organization"/>
    <property type="evidence" value="ECO:0007669"/>
    <property type="project" value="UniProtKB-KW"/>
</dbReference>
<evidence type="ECO:0000256" key="6">
    <source>
        <dbReference type="ARBA" id="ARBA00023034"/>
    </source>
</evidence>
<reference evidence="13" key="1">
    <citation type="journal article" date="2015" name="PLoS Genet.">
        <title>Genome Sequence and Transcriptome Analyses of Chrysochromulina tobin: Metabolic Tools for Enhanced Algal Fitness in the Prominent Order Prymnesiales (Haptophyceae).</title>
        <authorList>
            <person name="Hovde B.T."/>
            <person name="Deodato C.R."/>
            <person name="Hunsperger H.M."/>
            <person name="Ryken S.A."/>
            <person name="Yost W."/>
            <person name="Jha R.K."/>
            <person name="Patterson J."/>
            <person name="Monnat R.J. Jr."/>
            <person name="Barlow S.B."/>
            <person name="Starkenburg S.R."/>
            <person name="Cattolico R.A."/>
        </authorList>
    </citation>
    <scope>NUCLEOTIDE SEQUENCE</scope>
    <source>
        <strain evidence="13">CCMP291</strain>
    </source>
</reference>
<dbReference type="InterPro" id="IPR029044">
    <property type="entry name" value="Nucleotide-diphossugar_trans"/>
</dbReference>
<dbReference type="EMBL" id="JWZX01000987">
    <property type="protein sequence ID" value="KOO35087.1"/>
    <property type="molecule type" value="Genomic_DNA"/>
</dbReference>
<keyword evidence="13" id="KW-1185">Reference proteome</keyword>
<comment type="caution">
    <text evidence="12">The sequence shown here is derived from an EMBL/GenBank/DDBJ whole genome shotgun (WGS) entry which is preliminary data.</text>
</comment>
<evidence type="ECO:0000256" key="9">
    <source>
        <dbReference type="ARBA" id="ARBA00056537"/>
    </source>
</evidence>
<organism evidence="12 13">
    <name type="scientific">Chrysochromulina tobinii</name>
    <dbReference type="NCBI Taxonomy" id="1460289"/>
    <lineage>
        <taxon>Eukaryota</taxon>
        <taxon>Haptista</taxon>
        <taxon>Haptophyta</taxon>
        <taxon>Prymnesiophyceae</taxon>
        <taxon>Prymnesiales</taxon>
        <taxon>Chrysochromulinaceae</taxon>
        <taxon>Chrysochromulina</taxon>
    </lineage>
</organism>
<comment type="subcellular location">
    <subcellularLocation>
        <location evidence="1">Golgi apparatus membrane</location>
        <topology evidence="1">Multi-pass membrane protein</topology>
    </subcellularLocation>
</comment>
<comment type="function">
    <text evidence="9">Probable mannan synthase which consists of a 4-beta-mannosyltransferase activity on mannan using GDP-mannose. The beta-1,4-mannan product is the backbone for galactomannan synthesis by galactomannan galactosyltransferase. Galactomannan is a noncellulosic polysaccharides of plant cell wall.</text>
</comment>
<evidence type="ECO:0000256" key="11">
    <source>
        <dbReference type="SAM" id="Phobius"/>
    </source>
</evidence>
<gene>
    <name evidence="12" type="ORF">Ctob_011639</name>
</gene>
<dbReference type="PROSITE" id="PS51257">
    <property type="entry name" value="PROKAR_LIPOPROTEIN"/>
    <property type="match status" value="1"/>
</dbReference>
<dbReference type="Pfam" id="PF13641">
    <property type="entry name" value="Glyco_tranf_2_3"/>
    <property type="match status" value="1"/>
</dbReference>
<evidence type="ECO:0000313" key="13">
    <source>
        <dbReference type="Proteomes" id="UP000037460"/>
    </source>
</evidence>
<feature type="transmembrane region" description="Helical" evidence="11">
    <location>
        <begin position="14"/>
        <end position="35"/>
    </location>
</feature>
<dbReference type="SUPFAM" id="SSF53448">
    <property type="entry name" value="Nucleotide-diphospho-sugar transferases"/>
    <property type="match status" value="1"/>
</dbReference>
<dbReference type="PANTHER" id="PTHR32044">
    <property type="entry name" value="GLUCOMANNAN 4-BETA-MANNOSYLTRANSFERASE 9"/>
    <property type="match status" value="1"/>
</dbReference>
<keyword evidence="2" id="KW-0328">Glycosyltransferase</keyword>
<evidence type="ECO:0000256" key="3">
    <source>
        <dbReference type="ARBA" id="ARBA00022679"/>
    </source>
</evidence>
<dbReference type="GO" id="GO:0000139">
    <property type="term" value="C:Golgi membrane"/>
    <property type="evidence" value="ECO:0007669"/>
    <property type="project" value="UniProtKB-SubCell"/>
</dbReference>
<dbReference type="Proteomes" id="UP000037460">
    <property type="component" value="Unassembled WGS sequence"/>
</dbReference>
<dbReference type="GO" id="GO:0016757">
    <property type="term" value="F:glycosyltransferase activity"/>
    <property type="evidence" value="ECO:0007669"/>
    <property type="project" value="UniProtKB-KW"/>
</dbReference>
<accession>A0A0M0K924</accession>
<proteinExistence type="predicted"/>
<name>A0A0M0K924_9EUKA</name>
<sequence length="299" mass="34597">MLIDKLLLAELEDVLVLLLEIFVGLASFVGCLVAVDKLYLFYATVFYKAMAMWRPAWEPTLRYPKRWKRGVKPPRVCVQLPMFNETHVARRVIDYACRMEYPRDRLYVQCLDDSTDPETREVVDEGVRHWQAQGIKIEAIRRTNRKGYKAGAMHEVHDAIPAEFIAIFDADFLPEPDFLLRAIPPFQDKNVGFVQGRWTYLNADESLFCRYQEICLNAHIKCEQYARFSTGNFFNFNGTGGVWRKACIDSAGGWNARTLVEDMDLSLRAFLKGWHFVWRYVIRSDGQSDGLLDGLLMTS</sequence>
<evidence type="ECO:0000313" key="12">
    <source>
        <dbReference type="EMBL" id="KOO35087.1"/>
    </source>
</evidence>